<dbReference type="EMBL" id="SLWV01000003">
    <property type="protein sequence ID" value="TCO79191.1"/>
    <property type="molecule type" value="Genomic_DNA"/>
</dbReference>
<gene>
    <name evidence="2" type="ORF">EV214_103244</name>
</gene>
<dbReference type="NCBIfam" id="NF033218">
    <property type="entry name" value="anchor_AmaP"/>
    <property type="match status" value="1"/>
</dbReference>
<organism evidence="2 3">
    <name type="scientific">Marinisporobacter balticus</name>
    <dbReference type="NCBI Taxonomy" id="2018667"/>
    <lineage>
        <taxon>Bacteria</taxon>
        <taxon>Bacillati</taxon>
        <taxon>Bacillota</taxon>
        <taxon>Clostridia</taxon>
        <taxon>Peptostreptococcales</taxon>
        <taxon>Thermotaleaceae</taxon>
        <taxon>Marinisporobacter</taxon>
    </lineage>
</organism>
<name>A0A4R2KX87_9FIRM</name>
<protein>
    <submittedName>
        <fullName evidence="2">Putative alkaline shock family protein YloU</fullName>
    </submittedName>
</protein>
<feature type="transmembrane region" description="Helical" evidence="1">
    <location>
        <begin position="7"/>
        <end position="26"/>
    </location>
</feature>
<keyword evidence="1" id="KW-0812">Transmembrane</keyword>
<comment type="caution">
    <text evidence="2">The sequence shown here is derived from an EMBL/GenBank/DDBJ whole genome shotgun (WGS) entry which is preliminary data.</text>
</comment>
<evidence type="ECO:0000256" key="1">
    <source>
        <dbReference type="SAM" id="Phobius"/>
    </source>
</evidence>
<dbReference type="OrthoDB" id="1679795at2"/>
<sequence>MKLVDRIFLWMYSFFIGIISFLFILVPINGKVYAWTSFYFEKYRMNAQNIVIPVLFFIVSMRFIFSGIKKQPVKSNSVIKHTEYGEVKISMEAIEGMAHKSAKVVHGLKDIKAIAHQENDGVVIHIKSFAFSDINIPEIATIIQKKVKEHIEQSTGVFVKEVKVTIDNIVLASKKRVE</sequence>
<evidence type="ECO:0000313" key="3">
    <source>
        <dbReference type="Proteomes" id="UP000294919"/>
    </source>
</evidence>
<feature type="transmembrane region" description="Helical" evidence="1">
    <location>
        <begin position="46"/>
        <end position="65"/>
    </location>
</feature>
<dbReference type="RefSeq" id="WP_132242967.1">
    <property type="nucleotide sequence ID" value="NZ_SLWV01000003.1"/>
</dbReference>
<accession>A0A4R2KX87</accession>
<keyword evidence="1" id="KW-1133">Transmembrane helix</keyword>
<dbReference type="AlphaFoldDB" id="A0A4R2KX87"/>
<keyword evidence="1" id="KW-0472">Membrane</keyword>
<dbReference type="Proteomes" id="UP000294919">
    <property type="component" value="Unassembled WGS sequence"/>
</dbReference>
<evidence type="ECO:0000313" key="2">
    <source>
        <dbReference type="EMBL" id="TCO79191.1"/>
    </source>
</evidence>
<keyword evidence="3" id="KW-1185">Reference proteome</keyword>
<reference evidence="2 3" key="1">
    <citation type="submission" date="2019-03" db="EMBL/GenBank/DDBJ databases">
        <title>Genomic Encyclopedia of Type Strains, Phase IV (KMG-IV): sequencing the most valuable type-strain genomes for metagenomic binning, comparative biology and taxonomic classification.</title>
        <authorList>
            <person name="Goeker M."/>
        </authorList>
    </citation>
    <scope>NUCLEOTIDE SEQUENCE [LARGE SCALE GENOMIC DNA]</scope>
    <source>
        <strain evidence="2 3">DSM 102940</strain>
    </source>
</reference>
<proteinExistence type="predicted"/>